<dbReference type="GO" id="GO:0010837">
    <property type="term" value="P:regulation of keratinocyte proliferation"/>
    <property type="evidence" value="ECO:0007669"/>
    <property type="project" value="UniProtKB-ARBA"/>
</dbReference>
<dbReference type="FunFam" id="3.30.160.60:FF:001250">
    <property type="entry name" value="putative transcription factor ovo-like protein 3"/>
    <property type="match status" value="1"/>
</dbReference>
<dbReference type="Proteomes" id="UP000828390">
    <property type="component" value="Unassembled WGS sequence"/>
</dbReference>
<evidence type="ECO:0000256" key="8">
    <source>
        <dbReference type="PROSITE-ProRule" id="PRU00042"/>
    </source>
</evidence>
<keyword evidence="6" id="KW-0862">Zinc</keyword>
<evidence type="ECO:0000256" key="4">
    <source>
        <dbReference type="ARBA" id="ARBA00022737"/>
    </source>
</evidence>
<organism evidence="11 12">
    <name type="scientific">Dreissena polymorpha</name>
    <name type="common">Zebra mussel</name>
    <name type="synonym">Mytilus polymorpha</name>
    <dbReference type="NCBI Taxonomy" id="45954"/>
    <lineage>
        <taxon>Eukaryota</taxon>
        <taxon>Metazoa</taxon>
        <taxon>Spiralia</taxon>
        <taxon>Lophotrochozoa</taxon>
        <taxon>Mollusca</taxon>
        <taxon>Bivalvia</taxon>
        <taxon>Autobranchia</taxon>
        <taxon>Heteroconchia</taxon>
        <taxon>Euheterodonta</taxon>
        <taxon>Imparidentia</taxon>
        <taxon>Neoheterodontei</taxon>
        <taxon>Myida</taxon>
        <taxon>Dreissenoidea</taxon>
        <taxon>Dreissenidae</taxon>
        <taxon>Dreissena</taxon>
    </lineage>
</organism>
<feature type="domain" description="C2H2-type" evidence="10">
    <location>
        <begin position="279"/>
        <end position="307"/>
    </location>
</feature>
<evidence type="ECO:0000256" key="3">
    <source>
        <dbReference type="ARBA" id="ARBA00022723"/>
    </source>
</evidence>
<feature type="region of interest" description="Disordered" evidence="9">
    <location>
        <begin position="1"/>
        <end position="24"/>
    </location>
</feature>
<dbReference type="Gene3D" id="3.30.160.60">
    <property type="entry name" value="Classic Zinc Finger"/>
    <property type="match status" value="2"/>
</dbReference>
<dbReference type="InterPro" id="IPR013087">
    <property type="entry name" value="Znf_C2H2_type"/>
</dbReference>
<evidence type="ECO:0000313" key="11">
    <source>
        <dbReference type="EMBL" id="KAH3835050.1"/>
    </source>
</evidence>
<keyword evidence="7" id="KW-0539">Nucleus</keyword>
<dbReference type="AlphaFoldDB" id="A0A9D4QM09"/>
<dbReference type="GO" id="GO:0045596">
    <property type="term" value="P:negative regulation of cell differentiation"/>
    <property type="evidence" value="ECO:0007669"/>
    <property type="project" value="UniProtKB-ARBA"/>
</dbReference>
<dbReference type="GO" id="GO:0000978">
    <property type="term" value="F:RNA polymerase II cis-regulatory region sequence-specific DNA binding"/>
    <property type="evidence" value="ECO:0007669"/>
    <property type="project" value="TreeGrafter"/>
</dbReference>
<dbReference type="GO" id="GO:0000981">
    <property type="term" value="F:DNA-binding transcription factor activity, RNA polymerase II-specific"/>
    <property type="evidence" value="ECO:0007669"/>
    <property type="project" value="TreeGrafter"/>
</dbReference>
<dbReference type="SMART" id="SM00355">
    <property type="entry name" value="ZnF_C2H2"/>
    <property type="match status" value="4"/>
</dbReference>
<sequence>MPKSFLVGRNYDRRRSGPRYDDVSTSGQEFSYLMEIKARCDASDNLTTAVYSDHLTYAISNGNTTEVEATATTQAASENISCFKALQDQQAFVNNDDMCITHVTVPNQHMNVTDRRKCRSYSRRNKSNEADPIIRTQCLETHTQKPISEMPRTNLARLFIKENNCAPRKEIKPETLPQTFEQCQNVEVVNGGFGIKNPLLTDQSGAVLYGHTADRSTTDGTLYMCRVCSKRFQCARLLNRHVKCHSDVKRYLCTFCGKGFNDTFDLKRHTRTHTGVKPFRCSDCGKAFTQRCSLEAHCRKVHRNNQQYAYKERRAKLYVCENCGHTARDPDTHALHVTTVHSHPPRRYHSYLHPVFCGHI</sequence>
<dbReference type="GO" id="GO:0045892">
    <property type="term" value="P:negative regulation of DNA-templated transcription"/>
    <property type="evidence" value="ECO:0007669"/>
    <property type="project" value="UniProtKB-ARBA"/>
</dbReference>
<comment type="caution">
    <text evidence="11">The sequence shown here is derived from an EMBL/GenBank/DDBJ whole genome shotgun (WGS) entry which is preliminary data.</text>
</comment>
<dbReference type="PROSITE" id="PS00028">
    <property type="entry name" value="ZINC_FINGER_C2H2_1"/>
    <property type="match status" value="3"/>
</dbReference>
<dbReference type="GO" id="GO:0051241">
    <property type="term" value="P:negative regulation of multicellular organismal process"/>
    <property type="evidence" value="ECO:0007669"/>
    <property type="project" value="UniProtKB-ARBA"/>
</dbReference>
<reference evidence="11" key="1">
    <citation type="journal article" date="2019" name="bioRxiv">
        <title>The Genome of the Zebra Mussel, Dreissena polymorpha: A Resource for Invasive Species Research.</title>
        <authorList>
            <person name="McCartney M.A."/>
            <person name="Auch B."/>
            <person name="Kono T."/>
            <person name="Mallez S."/>
            <person name="Zhang Y."/>
            <person name="Obille A."/>
            <person name="Becker A."/>
            <person name="Abrahante J.E."/>
            <person name="Garbe J."/>
            <person name="Badalamenti J.P."/>
            <person name="Herman A."/>
            <person name="Mangelson H."/>
            <person name="Liachko I."/>
            <person name="Sullivan S."/>
            <person name="Sone E.D."/>
            <person name="Koren S."/>
            <person name="Silverstein K.A.T."/>
            <person name="Beckman K.B."/>
            <person name="Gohl D.M."/>
        </authorList>
    </citation>
    <scope>NUCLEOTIDE SEQUENCE</scope>
    <source>
        <strain evidence="11">Duluth1</strain>
        <tissue evidence="11">Whole animal</tissue>
    </source>
</reference>
<dbReference type="EMBL" id="JAIWYP010000004">
    <property type="protein sequence ID" value="KAH3835050.1"/>
    <property type="molecule type" value="Genomic_DNA"/>
</dbReference>
<comment type="subcellular location">
    <subcellularLocation>
        <location evidence="1">Nucleus</location>
    </subcellularLocation>
</comment>
<comment type="similarity">
    <text evidence="2">Belongs to the krueppel C2H2-type zinc-finger protein family.</text>
</comment>
<evidence type="ECO:0000256" key="7">
    <source>
        <dbReference type="ARBA" id="ARBA00023242"/>
    </source>
</evidence>
<keyword evidence="3" id="KW-0479">Metal-binding</keyword>
<evidence type="ECO:0000259" key="10">
    <source>
        <dbReference type="PROSITE" id="PS50157"/>
    </source>
</evidence>
<evidence type="ECO:0000256" key="5">
    <source>
        <dbReference type="ARBA" id="ARBA00022771"/>
    </source>
</evidence>
<proteinExistence type="inferred from homology"/>
<keyword evidence="4" id="KW-0677">Repeat</keyword>
<evidence type="ECO:0000256" key="1">
    <source>
        <dbReference type="ARBA" id="ARBA00004123"/>
    </source>
</evidence>
<feature type="domain" description="C2H2-type" evidence="10">
    <location>
        <begin position="223"/>
        <end position="250"/>
    </location>
</feature>
<feature type="compositionally biased region" description="Basic and acidic residues" evidence="9">
    <location>
        <begin position="10"/>
        <end position="22"/>
    </location>
</feature>
<dbReference type="GO" id="GO:0009968">
    <property type="term" value="P:negative regulation of signal transduction"/>
    <property type="evidence" value="ECO:0007669"/>
    <property type="project" value="UniProtKB-ARBA"/>
</dbReference>
<dbReference type="FunFam" id="3.30.160.60:FF:000452">
    <property type="entry name" value="Transcription factor Ovo-like 2"/>
    <property type="match status" value="1"/>
</dbReference>
<dbReference type="GO" id="GO:0009913">
    <property type="term" value="P:epidermal cell differentiation"/>
    <property type="evidence" value="ECO:0007669"/>
    <property type="project" value="TreeGrafter"/>
</dbReference>
<dbReference type="PROSITE" id="PS50157">
    <property type="entry name" value="ZINC_FINGER_C2H2_2"/>
    <property type="match status" value="3"/>
</dbReference>
<reference evidence="11" key="2">
    <citation type="submission" date="2020-11" db="EMBL/GenBank/DDBJ databases">
        <authorList>
            <person name="McCartney M.A."/>
            <person name="Auch B."/>
            <person name="Kono T."/>
            <person name="Mallez S."/>
            <person name="Becker A."/>
            <person name="Gohl D.M."/>
            <person name="Silverstein K.A.T."/>
            <person name="Koren S."/>
            <person name="Bechman K.B."/>
            <person name="Herman A."/>
            <person name="Abrahante J.E."/>
            <person name="Garbe J."/>
        </authorList>
    </citation>
    <scope>NUCLEOTIDE SEQUENCE</scope>
    <source>
        <strain evidence="11">Duluth1</strain>
        <tissue evidence="11">Whole animal</tissue>
    </source>
</reference>
<gene>
    <name evidence="11" type="ORF">DPMN_108388</name>
</gene>
<protein>
    <recommendedName>
        <fullName evidence="10">C2H2-type domain-containing protein</fullName>
    </recommendedName>
</protein>
<evidence type="ECO:0000313" key="12">
    <source>
        <dbReference type="Proteomes" id="UP000828390"/>
    </source>
</evidence>
<evidence type="ECO:0000256" key="2">
    <source>
        <dbReference type="ARBA" id="ARBA00006991"/>
    </source>
</evidence>
<name>A0A9D4QM09_DREPO</name>
<keyword evidence="5 8" id="KW-0863">Zinc-finger</keyword>
<evidence type="ECO:0000256" key="6">
    <source>
        <dbReference type="ARBA" id="ARBA00022833"/>
    </source>
</evidence>
<accession>A0A9D4QM09</accession>
<dbReference type="InterPro" id="IPR036236">
    <property type="entry name" value="Znf_C2H2_sf"/>
</dbReference>
<dbReference type="SUPFAM" id="SSF57667">
    <property type="entry name" value="beta-beta-alpha zinc fingers"/>
    <property type="match status" value="2"/>
</dbReference>
<dbReference type="OrthoDB" id="6508643at2759"/>
<evidence type="ECO:0000256" key="9">
    <source>
        <dbReference type="SAM" id="MobiDB-lite"/>
    </source>
</evidence>
<dbReference type="InterPro" id="IPR027756">
    <property type="entry name" value="Ovo-like"/>
</dbReference>
<keyword evidence="12" id="KW-1185">Reference proteome</keyword>
<dbReference type="PANTHER" id="PTHR10032:SF271">
    <property type="entry name" value="RH12261P-RELATED"/>
    <property type="match status" value="1"/>
</dbReference>
<dbReference type="Pfam" id="PF00096">
    <property type="entry name" value="zf-C2H2"/>
    <property type="match status" value="2"/>
</dbReference>
<dbReference type="PANTHER" id="PTHR10032">
    <property type="entry name" value="ZINC FINGER PROTEIN WITH KRAB AND SCAN DOMAINS"/>
    <property type="match status" value="1"/>
</dbReference>
<dbReference type="GO" id="GO:0008270">
    <property type="term" value="F:zinc ion binding"/>
    <property type="evidence" value="ECO:0007669"/>
    <property type="project" value="UniProtKB-KW"/>
</dbReference>
<feature type="domain" description="C2H2-type" evidence="10">
    <location>
        <begin position="251"/>
        <end position="278"/>
    </location>
</feature>
<dbReference type="GO" id="GO:0005634">
    <property type="term" value="C:nucleus"/>
    <property type="evidence" value="ECO:0007669"/>
    <property type="project" value="UniProtKB-SubCell"/>
</dbReference>